<accession>A0AAD1ZTJ4</accession>
<sequence>MDSAFWFKGLDPDKWKIHFITLAMARIPILTSHFSPFCPNRRRPFNSNSTNSEVISGEEEYGRWTRPWRNVQRRNIAPAQEVAYCHWQGPMCRHVVLDFVQGKERWSCSIGLEASLGWPRRSSLGFRWRAENEI</sequence>
<dbReference type="Proteomes" id="UP000834106">
    <property type="component" value="Chromosome 14"/>
</dbReference>
<keyword evidence="2" id="KW-1185">Reference proteome</keyword>
<proteinExistence type="predicted"/>
<evidence type="ECO:0000313" key="1">
    <source>
        <dbReference type="EMBL" id="CAI9775475.1"/>
    </source>
</evidence>
<name>A0AAD1ZTJ4_9LAMI</name>
<dbReference type="AlphaFoldDB" id="A0AAD1ZTJ4"/>
<gene>
    <name evidence="1" type="ORF">FPE_LOCUS22905</name>
</gene>
<protein>
    <submittedName>
        <fullName evidence="1">Uncharacterized protein</fullName>
    </submittedName>
</protein>
<evidence type="ECO:0000313" key="2">
    <source>
        <dbReference type="Proteomes" id="UP000834106"/>
    </source>
</evidence>
<organism evidence="1 2">
    <name type="scientific">Fraxinus pennsylvanica</name>
    <dbReference type="NCBI Taxonomy" id="56036"/>
    <lineage>
        <taxon>Eukaryota</taxon>
        <taxon>Viridiplantae</taxon>
        <taxon>Streptophyta</taxon>
        <taxon>Embryophyta</taxon>
        <taxon>Tracheophyta</taxon>
        <taxon>Spermatophyta</taxon>
        <taxon>Magnoliopsida</taxon>
        <taxon>eudicotyledons</taxon>
        <taxon>Gunneridae</taxon>
        <taxon>Pentapetalae</taxon>
        <taxon>asterids</taxon>
        <taxon>lamiids</taxon>
        <taxon>Lamiales</taxon>
        <taxon>Oleaceae</taxon>
        <taxon>Oleeae</taxon>
        <taxon>Fraxinus</taxon>
    </lineage>
</organism>
<dbReference type="EMBL" id="OU503049">
    <property type="protein sequence ID" value="CAI9775475.1"/>
    <property type="molecule type" value="Genomic_DNA"/>
</dbReference>
<reference evidence="1" key="1">
    <citation type="submission" date="2023-05" db="EMBL/GenBank/DDBJ databases">
        <authorList>
            <person name="Huff M."/>
        </authorList>
    </citation>
    <scope>NUCLEOTIDE SEQUENCE</scope>
</reference>